<keyword evidence="1" id="KW-0472">Membrane</keyword>
<organism evidence="2 3">
    <name type="scientific">Drosophila mauritiana</name>
    <name type="common">Fruit fly</name>
    <dbReference type="NCBI Taxonomy" id="7226"/>
    <lineage>
        <taxon>Eukaryota</taxon>
        <taxon>Metazoa</taxon>
        <taxon>Ecdysozoa</taxon>
        <taxon>Arthropoda</taxon>
        <taxon>Hexapoda</taxon>
        <taxon>Insecta</taxon>
        <taxon>Pterygota</taxon>
        <taxon>Neoptera</taxon>
        <taxon>Endopterygota</taxon>
        <taxon>Diptera</taxon>
        <taxon>Brachycera</taxon>
        <taxon>Muscomorpha</taxon>
        <taxon>Ephydroidea</taxon>
        <taxon>Drosophilidae</taxon>
        <taxon>Drosophila</taxon>
        <taxon>Sophophora</taxon>
    </lineage>
</organism>
<keyword evidence="1" id="KW-1133">Transmembrane helix</keyword>
<reference evidence="3" key="1">
    <citation type="submission" date="2025-08" db="UniProtKB">
        <authorList>
            <consortium name="RefSeq"/>
        </authorList>
    </citation>
    <scope>IDENTIFICATION</scope>
    <source>
        <strain evidence="3">Mau12</strain>
        <tissue evidence="3">Whole Body</tissue>
    </source>
</reference>
<evidence type="ECO:0000313" key="3">
    <source>
        <dbReference type="RefSeq" id="XP_033161045.1"/>
    </source>
</evidence>
<sequence>MWNYRQEVDLETLVKISPYCHSWPSACWFTLKGLDLWKVLVWDRSPTYRVVLTIVLLGLLWLVFKKLKRRWNDVPMSEIESLRKRVQFVTKDMAMLQEALNSTVISKPPPLISDSIMSNIIDNLDEPQPKENDEKLSGYKEILDPLPPEFDKTSKTCALVPEENKPEPVIPDAEPGEDFVVKSRVRFALRDQGKQAKEESQPINAAKPTKIIAENNVCVENRNVRKRPSPSTSKIVWRP</sequence>
<keyword evidence="2" id="KW-1185">Reference proteome</keyword>
<keyword evidence="1" id="KW-0812">Transmembrane</keyword>
<dbReference type="RefSeq" id="XP_033161045.1">
    <property type="nucleotide sequence ID" value="XM_033305154.1"/>
</dbReference>
<proteinExistence type="predicted"/>
<dbReference type="AlphaFoldDB" id="A0A6P8JXH3"/>
<gene>
    <name evidence="3" type="primary">LOC117141624</name>
</gene>
<accession>A0A6P8JXH3</accession>
<dbReference type="GeneID" id="117141624"/>
<dbReference type="Proteomes" id="UP000515162">
    <property type="component" value="Chromosome 3L"/>
</dbReference>
<protein>
    <submittedName>
        <fullName evidence="3">Uncharacterized protein LOC117141624</fullName>
    </submittedName>
</protein>
<feature type="transmembrane region" description="Helical" evidence="1">
    <location>
        <begin position="46"/>
        <end position="64"/>
    </location>
</feature>
<name>A0A6P8JXH3_DROMA</name>
<evidence type="ECO:0000256" key="1">
    <source>
        <dbReference type="SAM" id="Phobius"/>
    </source>
</evidence>
<evidence type="ECO:0000313" key="2">
    <source>
        <dbReference type="Proteomes" id="UP000515162"/>
    </source>
</evidence>